<dbReference type="InterPro" id="IPR036291">
    <property type="entry name" value="NAD(P)-bd_dom_sf"/>
</dbReference>
<dbReference type="Gene3D" id="3.40.50.720">
    <property type="entry name" value="NAD(P)-binding Rossmann-like Domain"/>
    <property type="match status" value="1"/>
</dbReference>
<dbReference type="AlphaFoldDB" id="A0A9P0DTE3"/>
<dbReference type="OrthoDB" id="191139at2759"/>
<evidence type="ECO:0000313" key="2">
    <source>
        <dbReference type="EMBL" id="CAH1160213.1"/>
    </source>
</evidence>
<proteinExistence type="predicted"/>
<reference evidence="2" key="2">
    <citation type="submission" date="2022-10" db="EMBL/GenBank/DDBJ databases">
        <authorList>
            <consortium name="ENA_rothamsted_submissions"/>
            <consortium name="culmorum"/>
            <person name="King R."/>
        </authorList>
    </citation>
    <scope>NUCLEOTIDE SEQUENCE</scope>
</reference>
<feature type="non-terminal residue" evidence="2">
    <location>
        <position position="323"/>
    </location>
</feature>
<organism evidence="2 3">
    <name type="scientific">Phaedon cochleariae</name>
    <name type="common">Mustard beetle</name>
    <dbReference type="NCBI Taxonomy" id="80249"/>
    <lineage>
        <taxon>Eukaryota</taxon>
        <taxon>Metazoa</taxon>
        <taxon>Ecdysozoa</taxon>
        <taxon>Arthropoda</taxon>
        <taxon>Hexapoda</taxon>
        <taxon>Insecta</taxon>
        <taxon>Pterygota</taxon>
        <taxon>Neoptera</taxon>
        <taxon>Endopterygota</taxon>
        <taxon>Coleoptera</taxon>
        <taxon>Polyphaga</taxon>
        <taxon>Cucujiformia</taxon>
        <taxon>Chrysomeloidea</taxon>
        <taxon>Chrysomelidae</taxon>
        <taxon>Chrysomelinae</taxon>
        <taxon>Chrysomelini</taxon>
        <taxon>Phaedon</taxon>
    </lineage>
</organism>
<dbReference type="PANTHER" id="PTHR43157:SF31">
    <property type="entry name" value="PHOSPHATIDYLINOSITOL-GLYCAN BIOSYNTHESIS CLASS F PROTEIN"/>
    <property type="match status" value="1"/>
</dbReference>
<dbReference type="Pfam" id="PF00106">
    <property type="entry name" value="adh_short"/>
    <property type="match status" value="1"/>
</dbReference>
<dbReference type="InterPro" id="IPR002347">
    <property type="entry name" value="SDR_fam"/>
</dbReference>
<evidence type="ECO:0000313" key="3">
    <source>
        <dbReference type="Proteomes" id="UP001153737"/>
    </source>
</evidence>
<dbReference type="SUPFAM" id="SSF51735">
    <property type="entry name" value="NAD(P)-binding Rossmann-fold domains"/>
    <property type="match status" value="1"/>
</dbReference>
<accession>A0A9P0DTE3</accession>
<dbReference type="PRINTS" id="PR00081">
    <property type="entry name" value="GDHRDH"/>
</dbReference>
<protein>
    <submittedName>
        <fullName evidence="2">Uncharacterized protein</fullName>
    </submittedName>
</protein>
<dbReference type="PANTHER" id="PTHR43157">
    <property type="entry name" value="PHOSPHATIDYLINOSITOL-GLYCAN BIOSYNTHESIS CLASS F PROTEIN-RELATED"/>
    <property type="match status" value="1"/>
</dbReference>
<dbReference type="Proteomes" id="UP001153737">
    <property type="component" value="Chromosome 3"/>
</dbReference>
<keyword evidence="3" id="KW-1185">Reference proteome</keyword>
<evidence type="ECO:0000256" key="1">
    <source>
        <dbReference type="ARBA" id="ARBA00023002"/>
    </source>
</evidence>
<sequence length="323" mass="36133">ISGLLFLLGIIILIRLYLILSSSICTSKVCLVGKTALVTGGSSGIGYQTVLGLAARGCRVIVADKNIDEEIQRAMMKETNNPNIIMQYVDLASFESVRELVNRLTASEDKLDILINNAGIGRGPNILSEDNLDVTWQINYFSAFLLTHLLVELLKKSTSGRIVFTSSILSHMHSLSLKNITANGIKSSDCTHLYQDTKVALIIASDIFAMKLNDFNITSNVYHPGVAKTAIFEKTQRYMRGFEDMKTMCFVRLLLFFFGQSPEQAAQTALHLAVSREVENITGRFFGRLSETWKPRICKDKTFCEKIWTSSETMIKLKPDERL</sequence>
<dbReference type="EMBL" id="OU896709">
    <property type="protein sequence ID" value="CAH1160213.1"/>
    <property type="molecule type" value="Genomic_DNA"/>
</dbReference>
<dbReference type="GO" id="GO:0016491">
    <property type="term" value="F:oxidoreductase activity"/>
    <property type="evidence" value="ECO:0007669"/>
    <property type="project" value="UniProtKB-KW"/>
</dbReference>
<name>A0A9P0DTE3_PHACE</name>
<gene>
    <name evidence="2" type="ORF">PHAECO_LOCUS7274</name>
</gene>
<reference evidence="2" key="1">
    <citation type="submission" date="2022-01" db="EMBL/GenBank/DDBJ databases">
        <authorList>
            <person name="King R."/>
        </authorList>
    </citation>
    <scope>NUCLEOTIDE SEQUENCE</scope>
</reference>
<keyword evidence="1" id="KW-0560">Oxidoreductase</keyword>